<comment type="cofactor">
    <cofactor evidence="13">
        <name>Mg(2+)</name>
        <dbReference type="ChEBI" id="CHEBI:18420"/>
    </cofactor>
    <text evidence="13">Binds 1 Mg(2+) ion per subunit.</text>
</comment>
<evidence type="ECO:0000256" key="3">
    <source>
        <dbReference type="ARBA" id="ARBA00022722"/>
    </source>
</evidence>
<keyword evidence="4 13" id="KW-0479">Metal-binding</keyword>
<keyword evidence="10 13" id="KW-0234">DNA repair</keyword>
<keyword evidence="8 13" id="KW-0460">Magnesium</keyword>
<comment type="similarity">
    <text evidence="11 13">Belongs to the RecU family.</text>
</comment>
<keyword evidence="7 13" id="KW-0378">Hydrolase</keyword>
<evidence type="ECO:0000256" key="10">
    <source>
        <dbReference type="ARBA" id="ARBA00023204"/>
    </source>
</evidence>
<comment type="caution">
    <text evidence="14">The sequence shown here is derived from an EMBL/GenBank/DDBJ whole genome shotgun (WGS) entry which is preliminary data.</text>
</comment>
<dbReference type="EMBL" id="JAENQP010000007">
    <property type="protein sequence ID" value="MBO3359472.1"/>
    <property type="molecule type" value="Genomic_DNA"/>
</dbReference>
<comment type="caution">
    <text evidence="13">Lacks conserved residue(s) required for the propagation of feature annotation.</text>
</comment>
<dbReference type="Proteomes" id="UP000668068">
    <property type="component" value="Unassembled WGS sequence"/>
</dbReference>
<evidence type="ECO:0000256" key="1">
    <source>
        <dbReference type="ARBA" id="ARBA00004496"/>
    </source>
</evidence>
<comment type="subcellular location">
    <subcellularLocation>
        <location evidence="1 13">Cytoplasm</location>
    </subcellularLocation>
</comment>
<dbReference type="SUPFAM" id="SSF52980">
    <property type="entry name" value="Restriction endonuclease-like"/>
    <property type="match status" value="1"/>
</dbReference>
<evidence type="ECO:0000256" key="2">
    <source>
        <dbReference type="ARBA" id="ARBA00022490"/>
    </source>
</evidence>
<feature type="binding site" evidence="13">
    <location>
        <position position="67"/>
    </location>
    <ligand>
        <name>Mg(2+)</name>
        <dbReference type="ChEBI" id="CHEBI:18420"/>
    </ligand>
</feature>
<dbReference type="GO" id="GO:0000287">
    <property type="term" value="F:magnesium ion binding"/>
    <property type="evidence" value="ECO:0007669"/>
    <property type="project" value="UniProtKB-UniRule"/>
</dbReference>
<keyword evidence="5 13" id="KW-0255">Endonuclease</keyword>
<evidence type="ECO:0000256" key="5">
    <source>
        <dbReference type="ARBA" id="ARBA00022759"/>
    </source>
</evidence>
<feature type="binding site" evidence="13">
    <location>
        <position position="99"/>
    </location>
    <ligand>
        <name>Mg(2+)</name>
        <dbReference type="ChEBI" id="CHEBI:18420"/>
    </ligand>
</feature>
<evidence type="ECO:0000313" key="15">
    <source>
        <dbReference type="Proteomes" id="UP000668068"/>
    </source>
</evidence>
<evidence type="ECO:0000256" key="7">
    <source>
        <dbReference type="ARBA" id="ARBA00022801"/>
    </source>
</evidence>
<evidence type="ECO:0000256" key="6">
    <source>
        <dbReference type="ARBA" id="ARBA00022763"/>
    </source>
</evidence>
<dbReference type="InterPro" id="IPR011856">
    <property type="entry name" value="tRNA_endonuc-like_dom_sf"/>
</dbReference>
<organism evidence="14 15">
    <name type="scientific">Clostridium perfringens</name>
    <dbReference type="NCBI Taxonomy" id="1502"/>
    <lineage>
        <taxon>Bacteria</taxon>
        <taxon>Bacillati</taxon>
        <taxon>Bacillota</taxon>
        <taxon>Clostridia</taxon>
        <taxon>Eubacteriales</taxon>
        <taxon>Clostridiaceae</taxon>
        <taxon>Clostridium</taxon>
    </lineage>
</organism>
<evidence type="ECO:0000256" key="4">
    <source>
        <dbReference type="ARBA" id="ARBA00022723"/>
    </source>
</evidence>
<dbReference type="GO" id="GO:0006281">
    <property type="term" value="P:DNA repair"/>
    <property type="evidence" value="ECO:0007669"/>
    <property type="project" value="UniProtKB-UniRule"/>
</dbReference>
<reference evidence="14" key="1">
    <citation type="submission" date="2020-12" db="EMBL/GenBank/DDBJ databases">
        <title>Comparative genomics of Clostridium perfringens reveals patterns of host-associated phylogenetic clades and virulence factors.</title>
        <authorList>
            <person name="Smith A.H."/>
            <person name="Geier R."/>
        </authorList>
    </citation>
    <scope>NUCLEOTIDE SEQUENCE</scope>
    <source>
        <strain evidence="14">CHD30677R</strain>
    </source>
</reference>
<dbReference type="GO" id="GO:0006310">
    <property type="term" value="P:DNA recombination"/>
    <property type="evidence" value="ECO:0007669"/>
    <property type="project" value="UniProtKB-UniRule"/>
</dbReference>
<dbReference type="InterPro" id="IPR004612">
    <property type="entry name" value="Resolv_RecU"/>
</dbReference>
<dbReference type="GO" id="GO:0007059">
    <property type="term" value="P:chromosome segregation"/>
    <property type="evidence" value="ECO:0007669"/>
    <property type="project" value="UniProtKB-UniRule"/>
</dbReference>
<evidence type="ECO:0000256" key="11">
    <source>
        <dbReference type="ARBA" id="ARBA00023447"/>
    </source>
</evidence>
<comment type="function">
    <text evidence="13">Endonuclease that resolves Holliday junction intermediates in genetic recombination. Cleaves mobile four-strand junctions by introducing symmetrical nicks in paired strands. Promotes annealing of linear ssDNA with homologous dsDNA. Required for DNA repair, homologous recombination and chromosome segregation.</text>
</comment>
<dbReference type="GO" id="GO:0008821">
    <property type="term" value="F:crossover junction DNA endonuclease activity"/>
    <property type="evidence" value="ECO:0007669"/>
    <property type="project" value="UniProtKB-EC"/>
</dbReference>
<feature type="site" description="Transition state stabilizer" evidence="13">
    <location>
        <position position="82"/>
    </location>
</feature>
<dbReference type="HAMAP" id="MF_00130">
    <property type="entry name" value="RecU"/>
    <property type="match status" value="1"/>
</dbReference>
<dbReference type="GO" id="GO:0005737">
    <property type="term" value="C:cytoplasm"/>
    <property type="evidence" value="ECO:0007669"/>
    <property type="project" value="UniProtKB-SubCell"/>
</dbReference>
<comment type="catalytic activity">
    <reaction evidence="13">
        <text>Endonucleolytic cleavage at a junction such as a reciprocal single-stranded crossover between two homologous DNA duplexes (Holliday junction).</text>
        <dbReference type="EC" id="3.1.21.10"/>
    </reaction>
</comment>
<keyword evidence="3 13" id="KW-0540">Nuclease</keyword>
<evidence type="ECO:0000256" key="12">
    <source>
        <dbReference type="ARBA" id="ARBA00029523"/>
    </source>
</evidence>
<dbReference type="Pfam" id="PF03838">
    <property type="entry name" value="RecU"/>
    <property type="match status" value="1"/>
</dbReference>
<keyword evidence="2 13" id="KW-0963">Cytoplasm</keyword>
<dbReference type="RefSeq" id="WP_208340836.1">
    <property type="nucleotide sequence ID" value="NZ_JAENQO010000007.1"/>
</dbReference>
<sequence length="173" mass="20157">MAKSSTANRGLKFEEEIQKRCDYLRKEGIALISKVPTDWKVLRKYSPAKKRTEIYSAFPTSTSRFIDFVGIFKGKAIGIEAKETLNKTSFPFNNIKDTQIEFLKEWVELGGLGYYMVRFKTNEKVFLVPSKVMHECMDTIGRKSAPYQWFIDNAEIQEVDYKLLDFEKKVKIN</sequence>
<evidence type="ECO:0000313" key="14">
    <source>
        <dbReference type="EMBL" id="MBO3359472.1"/>
    </source>
</evidence>
<gene>
    <name evidence="13" type="primary">recU</name>
    <name evidence="14" type="ORF">JJB47_11885</name>
</gene>
<dbReference type="InterPro" id="IPR011335">
    <property type="entry name" value="Restrct_endonuc-II-like"/>
</dbReference>
<feature type="binding site" evidence="13">
    <location>
        <position position="80"/>
    </location>
    <ligand>
        <name>Mg(2+)</name>
        <dbReference type="ChEBI" id="CHEBI:18420"/>
    </ligand>
</feature>
<name>A0AAW4J638_CLOPF</name>
<protein>
    <recommendedName>
        <fullName evidence="12 13">Holliday junction resolvase RecU</fullName>
        <ecNumber evidence="13">3.1.21.10</ecNumber>
    </recommendedName>
    <alternativeName>
        <fullName evidence="13">Recombination protein U homolog</fullName>
    </alternativeName>
</protein>
<evidence type="ECO:0000256" key="13">
    <source>
        <dbReference type="HAMAP-Rule" id="MF_00130"/>
    </source>
</evidence>
<evidence type="ECO:0000256" key="8">
    <source>
        <dbReference type="ARBA" id="ARBA00022842"/>
    </source>
</evidence>
<dbReference type="GO" id="GO:0003676">
    <property type="term" value="F:nucleic acid binding"/>
    <property type="evidence" value="ECO:0007669"/>
    <property type="project" value="InterPro"/>
</dbReference>
<keyword evidence="6 13" id="KW-0227">DNA damage</keyword>
<dbReference type="EC" id="3.1.21.10" evidence="13"/>
<keyword evidence="9 13" id="KW-0233">DNA recombination</keyword>
<dbReference type="Gene3D" id="3.40.1350.10">
    <property type="match status" value="1"/>
</dbReference>
<accession>A0AAW4J638</accession>
<dbReference type="AlphaFoldDB" id="A0AAW4J638"/>
<proteinExistence type="inferred from homology"/>
<evidence type="ECO:0000256" key="9">
    <source>
        <dbReference type="ARBA" id="ARBA00023172"/>
    </source>
</evidence>